<evidence type="ECO:0000313" key="2">
    <source>
        <dbReference type="EMBL" id="GGZ44623.1"/>
    </source>
</evidence>
<protein>
    <recommendedName>
        <fullName evidence="1">Helix-turn-helix domain-containing protein</fullName>
    </recommendedName>
</protein>
<reference evidence="2" key="2">
    <citation type="submission" date="2020-09" db="EMBL/GenBank/DDBJ databases">
        <authorList>
            <person name="Sun Q."/>
            <person name="Ohkuma M."/>
        </authorList>
    </citation>
    <scope>NUCLEOTIDE SEQUENCE</scope>
    <source>
        <strain evidence="2">JCM 4988</strain>
    </source>
</reference>
<keyword evidence="3" id="KW-1185">Reference proteome</keyword>
<dbReference type="EMBL" id="BMWG01000015">
    <property type="protein sequence ID" value="GGZ44623.1"/>
    <property type="molecule type" value="Genomic_DNA"/>
</dbReference>
<accession>A0A918QEE2</accession>
<name>A0A918QEE2_9ACTN</name>
<dbReference type="InterPro" id="IPR041657">
    <property type="entry name" value="HTH_17"/>
</dbReference>
<gene>
    <name evidence="2" type="ORF">GCM10010387_43620</name>
</gene>
<feature type="domain" description="Helix-turn-helix" evidence="1">
    <location>
        <begin position="16"/>
        <end position="64"/>
    </location>
</feature>
<sequence>MSLTLPAHHPTIEPLLYTPAEAAEALRMGRSTIYELMAAGVLEYVKQGRSRRIRVSVLEAYVESLSPEPTH</sequence>
<dbReference type="Pfam" id="PF12728">
    <property type="entry name" value="HTH_17"/>
    <property type="match status" value="1"/>
</dbReference>
<evidence type="ECO:0000313" key="3">
    <source>
        <dbReference type="Proteomes" id="UP000630936"/>
    </source>
</evidence>
<evidence type="ECO:0000259" key="1">
    <source>
        <dbReference type="Pfam" id="PF12728"/>
    </source>
</evidence>
<dbReference type="NCBIfam" id="TIGR01764">
    <property type="entry name" value="excise"/>
    <property type="match status" value="1"/>
</dbReference>
<reference evidence="2" key="1">
    <citation type="journal article" date="2014" name="Int. J. Syst. Evol. Microbiol.">
        <title>Complete genome sequence of Corynebacterium casei LMG S-19264T (=DSM 44701T), isolated from a smear-ripened cheese.</title>
        <authorList>
            <consortium name="US DOE Joint Genome Institute (JGI-PGF)"/>
            <person name="Walter F."/>
            <person name="Albersmeier A."/>
            <person name="Kalinowski J."/>
            <person name="Ruckert C."/>
        </authorList>
    </citation>
    <scope>NUCLEOTIDE SEQUENCE</scope>
    <source>
        <strain evidence="2">JCM 4988</strain>
    </source>
</reference>
<dbReference type="Proteomes" id="UP000630936">
    <property type="component" value="Unassembled WGS sequence"/>
</dbReference>
<comment type="caution">
    <text evidence="2">The sequence shown here is derived from an EMBL/GenBank/DDBJ whole genome shotgun (WGS) entry which is preliminary data.</text>
</comment>
<dbReference type="InterPro" id="IPR010093">
    <property type="entry name" value="SinI_DNA-bd"/>
</dbReference>
<organism evidence="2 3">
    <name type="scientific">Streptomyces inusitatus</name>
    <dbReference type="NCBI Taxonomy" id="68221"/>
    <lineage>
        <taxon>Bacteria</taxon>
        <taxon>Bacillati</taxon>
        <taxon>Actinomycetota</taxon>
        <taxon>Actinomycetes</taxon>
        <taxon>Kitasatosporales</taxon>
        <taxon>Streptomycetaceae</taxon>
        <taxon>Streptomyces</taxon>
    </lineage>
</organism>
<dbReference type="AlphaFoldDB" id="A0A918QEE2"/>
<proteinExistence type="predicted"/>
<dbReference type="GO" id="GO:0003677">
    <property type="term" value="F:DNA binding"/>
    <property type="evidence" value="ECO:0007669"/>
    <property type="project" value="InterPro"/>
</dbReference>
<dbReference type="RefSeq" id="WP_229869259.1">
    <property type="nucleotide sequence ID" value="NZ_BMWG01000015.1"/>
</dbReference>